<proteinExistence type="predicted"/>
<evidence type="ECO:0000313" key="2">
    <source>
        <dbReference type="Proteomes" id="UP001497382"/>
    </source>
</evidence>
<gene>
    <name evidence="1" type="ORF">LARSCL_LOCUS22472</name>
</gene>
<protein>
    <submittedName>
        <fullName evidence="1">Uncharacterized protein</fullName>
    </submittedName>
</protein>
<dbReference type="EMBL" id="CAXIEN010000669">
    <property type="protein sequence ID" value="CAL1301368.1"/>
    <property type="molecule type" value="Genomic_DNA"/>
</dbReference>
<dbReference type="Proteomes" id="UP001497382">
    <property type="component" value="Unassembled WGS sequence"/>
</dbReference>
<keyword evidence="2" id="KW-1185">Reference proteome</keyword>
<name>A0AAV2C161_9ARAC</name>
<sequence length="104" mass="11851">MFGSIETSDIYFLKMAFKSTWISFDQSVRGRLWMDFRNSSSCKGTSSSLSSLEHSHLPFTEVLPASSLFRKDVNVESLELKVKTKTLLYVRTLETDLDFLAADN</sequence>
<evidence type="ECO:0000313" key="1">
    <source>
        <dbReference type="EMBL" id="CAL1301368.1"/>
    </source>
</evidence>
<reference evidence="1 2" key="1">
    <citation type="submission" date="2024-04" db="EMBL/GenBank/DDBJ databases">
        <authorList>
            <person name="Rising A."/>
            <person name="Reimegard J."/>
            <person name="Sonavane S."/>
            <person name="Akerstrom W."/>
            <person name="Nylinder S."/>
            <person name="Hedman E."/>
            <person name="Kallberg Y."/>
        </authorList>
    </citation>
    <scope>NUCLEOTIDE SEQUENCE [LARGE SCALE GENOMIC DNA]</scope>
</reference>
<accession>A0AAV2C161</accession>
<dbReference type="AlphaFoldDB" id="A0AAV2C161"/>
<organism evidence="1 2">
    <name type="scientific">Larinioides sclopetarius</name>
    <dbReference type="NCBI Taxonomy" id="280406"/>
    <lineage>
        <taxon>Eukaryota</taxon>
        <taxon>Metazoa</taxon>
        <taxon>Ecdysozoa</taxon>
        <taxon>Arthropoda</taxon>
        <taxon>Chelicerata</taxon>
        <taxon>Arachnida</taxon>
        <taxon>Araneae</taxon>
        <taxon>Araneomorphae</taxon>
        <taxon>Entelegynae</taxon>
        <taxon>Araneoidea</taxon>
        <taxon>Araneidae</taxon>
        <taxon>Larinioides</taxon>
    </lineage>
</organism>
<comment type="caution">
    <text evidence="1">The sequence shown here is derived from an EMBL/GenBank/DDBJ whole genome shotgun (WGS) entry which is preliminary data.</text>
</comment>